<accession>A0ABS3QZC9</accession>
<comment type="catalytic activity">
    <reaction evidence="5">
        <text>a beta-lactam + H2O = a substituted beta-amino acid</text>
        <dbReference type="Rhea" id="RHEA:20401"/>
        <dbReference type="ChEBI" id="CHEBI:15377"/>
        <dbReference type="ChEBI" id="CHEBI:35627"/>
        <dbReference type="ChEBI" id="CHEBI:140347"/>
        <dbReference type="EC" id="3.5.2.6"/>
    </reaction>
</comment>
<gene>
    <name evidence="8" type="primary">bla</name>
    <name evidence="8" type="ORF">J4557_17640</name>
</gene>
<evidence type="ECO:0000256" key="5">
    <source>
        <dbReference type="RuleBase" id="RU361140"/>
    </source>
</evidence>
<evidence type="ECO:0000256" key="1">
    <source>
        <dbReference type="ARBA" id="ARBA00009009"/>
    </source>
</evidence>
<dbReference type="InterPro" id="IPR045155">
    <property type="entry name" value="Beta-lactam_cat"/>
</dbReference>
<evidence type="ECO:0000259" key="7">
    <source>
        <dbReference type="Pfam" id="PF13354"/>
    </source>
</evidence>
<keyword evidence="4 5" id="KW-0046">Antibiotic resistance</keyword>
<comment type="caution">
    <text evidence="8">The sequence shown here is derived from an EMBL/GenBank/DDBJ whole genome shotgun (WGS) entry which is preliminary data.</text>
</comment>
<protein>
    <recommendedName>
        <fullName evidence="2 5">Beta-lactamase</fullName>
        <ecNumber evidence="2 5">3.5.2.6</ecNumber>
    </recommendedName>
</protein>
<dbReference type="NCBIfam" id="NF033103">
    <property type="entry name" value="bla_class_A"/>
    <property type="match status" value="1"/>
</dbReference>
<dbReference type="Gene3D" id="3.40.710.10">
    <property type="entry name" value="DD-peptidase/beta-lactamase superfamily"/>
    <property type="match status" value="1"/>
</dbReference>
<dbReference type="InterPro" id="IPR023650">
    <property type="entry name" value="Beta-lactam_class-A_AS"/>
</dbReference>
<proteinExistence type="inferred from homology"/>
<dbReference type="EC" id="3.5.2.6" evidence="2 5"/>
<dbReference type="PROSITE" id="PS00146">
    <property type="entry name" value="BETA_LACTAMASE_A"/>
    <property type="match status" value="1"/>
</dbReference>
<evidence type="ECO:0000313" key="8">
    <source>
        <dbReference type="EMBL" id="MBO2439349.1"/>
    </source>
</evidence>
<dbReference type="PRINTS" id="PR00118">
    <property type="entry name" value="BLACTAMASEA"/>
</dbReference>
<evidence type="ECO:0000256" key="6">
    <source>
        <dbReference type="SAM" id="MobiDB-lite"/>
    </source>
</evidence>
<evidence type="ECO:0000256" key="4">
    <source>
        <dbReference type="ARBA" id="ARBA00023251"/>
    </source>
</evidence>
<sequence>MPSLRPSRESDGGRHLTPFERSGPSRRALLIGAALLPLAGCDDRHRPSPRPAASQRRTTAPPDDARFAALERKHGARLGVYAVATGTGAAVTYRADERFAFCSTFKALAAAAVLHGNPLGHLDERVTYTKADVDSISPIAKDHIATGMTIRQLCDAAIRYSDGTAGNLLMRDIGGPARLTSYLRGLGDTVSRMDDYEPELNKIGPGDPRDTTTPRAIAADYRALVLGDALPADKRALLKDWMLRSMTGATRIRAGLPKGWTVADKTGNGDWGRVNDVGVVWPPGAAPLVMAVMTDRRGYGAPYKDALIAEAAARIAARLAA</sequence>
<dbReference type="InterPro" id="IPR012338">
    <property type="entry name" value="Beta-lactam/transpept-like"/>
</dbReference>
<evidence type="ECO:0000256" key="3">
    <source>
        <dbReference type="ARBA" id="ARBA00022801"/>
    </source>
</evidence>
<dbReference type="Pfam" id="PF13354">
    <property type="entry name" value="Beta-lactamase2"/>
    <property type="match status" value="1"/>
</dbReference>
<feature type="compositionally biased region" description="Basic and acidic residues" evidence="6">
    <location>
        <begin position="1"/>
        <end position="18"/>
    </location>
</feature>
<dbReference type="InterPro" id="IPR000871">
    <property type="entry name" value="Beta-lactam_class-A"/>
</dbReference>
<dbReference type="PANTHER" id="PTHR35333">
    <property type="entry name" value="BETA-LACTAMASE"/>
    <property type="match status" value="1"/>
</dbReference>
<feature type="region of interest" description="Disordered" evidence="6">
    <location>
        <begin position="1"/>
        <end position="24"/>
    </location>
</feature>
<dbReference type="RefSeq" id="WP_208267710.1">
    <property type="nucleotide sequence ID" value="NZ_BAAAGM010000033.1"/>
</dbReference>
<keyword evidence="3 5" id="KW-0378">Hydrolase</keyword>
<keyword evidence="9" id="KW-1185">Reference proteome</keyword>
<evidence type="ECO:0000313" key="9">
    <source>
        <dbReference type="Proteomes" id="UP000666915"/>
    </source>
</evidence>
<dbReference type="SUPFAM" id="SSF56601">
    <property type="entry name" value="beta-lactamase/transpeptidase-like"/>
    <property type="match status" value="1"/>
</dbReference>
<organism evidence="8 9">
    <name type="scientific">Actinomadura nitritigenes</name>
    <dbReference type="NCBI Taxonomy" id="134602"/>
    <lineage>
        <taxon>Bacteria</taxon>
        <taxon>Bacillati</taxon>
        <taxon>Actinomycetota</taxon>
        <taxon>Actinomycetes</taxon>
        <taxon>Streptosporangiales</taxon>
        <taxon>Thermomonosporaceae</taxon>
        <taxon>Actinomadura</taxon>
    </lineage>
</organism>
<dbReference type="PANTHER" id="PTHR35333:SF3">
    <property type="entry name" value="BETA-LACTAMASE-TYPE TRANSPEPTIDASE FOLD CONTAINING PROTEIN"/>
    <property type="match status" value="1"/>
</dbReference>
<feature type="region of interest" description="Disordered" evidence="6">
    <location>
        <begin position="40"/>
        <end position="63"/>
    </location>
</feature>
<dbReference type="EMBL" id="JAGEOK010000010">
    <property type="protein sequence ID" value="MBO2439349.1"/>
    <property type="molecule type" value="Genomic_DNA"/>
</dbReference>
<comment type="similarity">
    <text evidence="1 5">Belongs to the class-A beta-lactamase family.</text>
</comment>
<reference evidence="8 9" key="1">
    <citation type="submission" date="2021-03" db="EMBL/GenBank/DDBJ databases">
        <authorList>
            <person name="Kanchanasin P."/>
            <person name="Saeng-In P."/>
            <person name="Phongsopitanun W."/>
            <person name="Yuki M."/>
            <person name="Kudo T."/>
            <person name="Ohkuma M."/>
            <person name="Tanasupawat S."/>
        </authorList>
    </citation>
    <scope>NUCLEOTIDE SEQUENCE [LARGE SCALE GENOMIC DNA]</scope>
    <source>
        <strain evidence="8 9">L46</strain>
    </source>
</reference>
<feature type="domain" description="Beta-lactamase class A catalytic" evidence="7">
    <location>
        <begin position="79"/>
        <end position="294"/>
    </location>
</feature>
<evidence type="ECO:0000256" key="2">
    <source>
        <dbReference type="ARBA" id="ARBA00012865"/>
    </source>
</evidence>
<name>A0ABS3QZC9_9ACTN</name>
<dbReference type="Proteomes" id="UP000666915">
    <property type="component" value="Unassembled WGS sequence"/>
</dbReference>